<organism evidence="2 3">
    <name type="scientific">Saonia flava</name>
    <dbReference type="NCBI Taxonomy" id="523696"/>
    <lineage>
        <taxon>Bacteria</taxon>
        <taxon>Pseudomonadati</taxon>
        <taxon>Bacteroidota</taxon>
        <taxon>Flavobacteriia</taxon>
        <taxon>Flavobacteriales</taxon>
        <taxon>Flavobacteriaceae</taxon>
        <taxon>Saonia</taxon>
    </lineage>
</organism>
<dbReference type="EMBL" id="JAATJJ010000001">
    <property type="protein sequence ID" value="NJB71724.1"/>
    <property type="molecule type" value="Genomic_DNA"/>
</dbReference>
<dbReference type="RefSeq" id="WP_209023957.1">
    <property type="nucleotide sequence ID" value="NZ_JAATJJ010000001.1"/>
</dbReference>
<evidence type="ECO:0000256" key="1">
    <source>
        <dbReference type="SAM" id="Phobius"/>
    </source>
</evidence>
<proteinExistence type="predicted"/>
<keyword evidence="3" id="KW-1185">Reference proteome</keyword>
<keyword evidence="1" id="KW-0472">Membrane</keyword>
<evidence type="ECO:0000313" key="2">
    <source>
        <dbReference type="EMBL" id="NJB71724.1"/>
    </source>
</evidence>
<dbReference type="AlphaFoldDB" id="A0A846R2Y0"/>
<keyword evidence="1" id="KW-1133">Transmembrane helix</keyword>
<reference evidence="2 3" key="1">
    <citation type="submission" date="2020-03" db="EMBL/GenBank/DDBJ databases">
        <title>Genomic Encyclopedia of Type Strains, Phase IV (KMG-IV): sequencing the most valuable type-strain genomes for metagenomic binning, comparative biology and taxonomic classification.</title>
        <authorList>
            <person name="Goeker M."/>
        </authorList>
    </citation>
    <scope>NUCLEOTIDE SEQUENCE [LARGE SCALE GENOMIC DNA]</scope>
    <source>
        <strain evidence="2 3">DSM 29762</strain>
    </source>
</reference>
<keyword evidence="1" id="KW-0812">Transmembrane</keyword>
<accession>A0A846R2Y0</accession>
<sequence>MDIFQNIVVYLILAAAIAYLVKTYFLPKKLFSSKKGKDSACGNDNCGCH</sequence>
<dbReference type="Proteomes" id="UP000590442">
    <property type="component" value="Unassembled WGS sequence"/>
</dbReference>
<feature type="transmembrane region" description="Helical" evidence="1">
    <location>
        <begin position="6"/>
        <end position="25"/>
    </location>
</feature>
<gene>
    <name evidence="2" type="ORF">GGR42_002186</name>
</gene>
<protein>
    <recommendedName>
        <fullName evidence="4">FeoB-associated Cys-rich membrane protein</fullName>
    </recommendedName>
</protein>
<evidence type="ECO:0008006" key="4">
    <source>
        <dbReference type="Google" id="ProtNLM"/>
    </source>
</evidence>
<name>A0A846R2Y0_9FLAO</name>
<comment type="caution">
    <text evidence="2">The sequence shown here is derived from an EMBL/GenBank/DDBJ whole genome shotgun (WGS) entry which is preliminary data.</text>
</comment>
<evidence type="ECO:0000313" key="3">
    <source>
        <dbReference type="Proteomes" id="UP000590442"/>
    </source>
</evidence>